<gene>
    <name evidence="1" type="ORF">OHZ10_08125</name>
</gene>
<evidence type="ECO:0000313" key="2">
    <source>
        <dbReference type="Proteomes" id="UP001448498"/>
    </source>
</evidence>
<accession>A0ABZ3DKB0</accession>
<organism evidence="1 2">
    <name type="scientific">Burkholderia arboris</name>
    <dbReference type="NCBI Taxonomy" id="488730"/>
    <lineage>
        <taxon>Bacteria</taxon>
        <taxon>Pseudomonadati</taxon>
        <taxon>Pseudomonadota</taxon>
        <taxon>Betaproteobacteria</taxon>
        <taxon>Burkholderiales</taxon>
        <taxon>Burkholderiaceae</taxon>
        <taxon>Burkholderia</taxon>
        <taxon>Burkholderia cepacia complex</taxon>
    </lineage>
</organism>
<protein>
    <submittedName>
        <fullName evidence="1">Uncharacterized protein</fullName>
    </submittedName>
</protein>
<keyword evidence="2" id="KW-1185">Reference proteome</keyword>
<name>A0ABZ3DKB0_9BURK</name>
<dbReference type="RefSeq" id="WP_342704271.1">
    <property type="nucleotide sequence ID" value="NZ_CP109821.1"/>
</dbReference>
<evidence type="ECO:0000313" key="1">
    <source>
        <dbReference type="EMBL" id="XAE49578.1"/>
    </source>
</evidence>
<dbReference type="EMBL" id="CP109821">
    <property type="protein sequence ID" value="XAE49578.1"/>
    <property type="molecule type" value="Genomic_DNA"/>
</dbReference>
<reference evidence="1 2" key="1">
    <citation type="submission" date="2022-10" db="EMBL/GenBank/DDBJ databases">
        <title>Genomic of Burkholderia cepacia PN-1.</title>
        <authorList>
            <person name="Yang Y."/>
            <person name="Guan H."/>
            <person name="Huang J."/>
        </authorList>
    </citation>
    <scope>NUCLEOTIDE SEQUENCE [LARGE SCALE GENOMIC DNA]</scope>
    <source>
        <strain evidence="1 2">PN-1</strain>
    </source>
</reference>
<proteinExistence type="predicted"/>
<dbReference type="Proteomes" id="UP001448498">
    <property type="component" value="Chromosome 1"/>
</dbReference>
<sequence>MLTLHLGVIDVAYTGAGAKPGVTTGDVATFIEDEYHVMRIFLEMYEEEIGELLANEVAGEIESLAQGKPVRGLALDVSTGKIGELFRDFLDAREWKGTSGQAIAAADEGVNHRKKRPYAAENPARAEFVDTGLYQASFRAWITNGSDR</sequence>